<dbReference type="FunFam" id="3.40.50.1400:FF:000002">
    <property type="entry name" value="Ferrochelatase"/>
    <property type="match status" value="1"/>
</dbReference>
<evidence type="ECO:0000256" key="1">
    <source>
        <dbReference type="ARBA" id="ARBA00007718"/>
    </source>
</evidence>
<dbReference type="InterPro" id="IPR033644">
    <property type="entry name" value="Ferrochelatase_C"/>
</dbReference>
<dbReference type="Gene3D" id="3.40.50.1400">
    <property type="match status" value="2"/>
</dbReference>
<evidence type="ECO:0000256" key="7">
    <source>
        <dbReference type="ARBA" id="ARBA00023244"/>
    </source>
</evidence>
<reference evidence="11 12" key="1">
    <citation type="submission" date="2020-07" db="EMBL/GenBank/DDBJ databases">
        <title>Genomic Encyclopedia of Archaeal and Bacterial Type Strains, Phase II (KMG-II): from individual species to whole genera.</title>
        <authorList>
            <person name="Goeker M."/>
        </authorList>
    </citation>
    <scope>NUCLEOTIDE SEQUENCE [LARGE SCALE GENOMIC DNA]</scope>
    <source>
        <strain evidence="11 12">DSM 21226</strain>
    </source>
</reference>
<dbReference type="CDD" id="cd03411">
    <property type="entry name" value="Ferrochelatase_N"/>
    <property type="match status" value="1"/>
</dbReference>
<sequence length="365" mass="40699">MKTQPEPEYRHGSPARVGVLLVNLGTPDAPTAPAVRRYLAQFLSDQRVVEIPAAVWKPILHGIILRTRPAKSAAKYASIWTPEGSPLAVWTRKQAELLQASVTAHGLAITVRHAMRYGSPSIASELDALKAAGCDRILVVPMYPQYSGTTTASVMDDVHHWQLRQRTLPEIRWIRQHHDDEGYIDALARRVQDHWAREGRGDHLLLSFHGVPERTLTLGDPYHCHCYKTARLLGERLGLDKDALSLSFQSRFGKAKWLEPYTEPTLQALAKKGVKHLQIFCPGFSADCLETLEEIAIEGKHVFLKAGGQRYDHIPCLNDHPAWIDALHGLVERHTAGWAVRADAQPRAALLEGQRQRALALGAKV</sequence>
<dbReference type="InterPro" id="IPR001015">
    <property type="entry name" value="Ferrochelatase"/>
</dbReference>
<comment type="subcellular location">
    <subcellularLocation>
        <location evidence="9 10">Cytoplasm</location>
    </subcellularLocation>
</comment>
<dbReference type="NCBIfam" id="TIGR00109">
    <property type="entry name" value="hemH"/>
    <property type="match status" value="1"/>
</dbReference>
<comment type="pathway">
    <text evidence="9 10">Porphyrin-containing compound metabolism; protoheme biosynthesis; protoheme from protoporphyrin-IX: step 1/1.</text>
</comment>
<dbReference type="InterPro" id="IPR019772">
    <property type="entry name" value="Ferrochelatase_AS"/>
</dbReference>
<evidence type="ECO:0000256" key="10">
    <source>
        <dbReference type="RuleBase" id="RU000607"/>
    </source>
</evidence>
<evidence type="ECO:0000313" key="12">
    <source>
        <dbReference type="Proteomes" id="UP000518288"/>
    </source>
</evidence>
<dbReference type="GO" id="GO:0004325">
    <property type="term" value="F:ferrochelatase activity"/>
    <property type="evidence" value="ECO:0007669"/>
    <property type="project" value="UniProtKB-UniRule"/>
</dbReference>
<evidence type="ECO:0000256" key="4">
    <source>
        <dbReference type="ARBA" id="ARBA00023004"/>
    </source>
</evidence>
<keyword evidence="2 9" id="KW-0963">Cytoplasm</keyword>
<dbReference type="GO" id="GO:0005737">
    <property type="term" value="C:cytoplasm"/>
    <property type="evidence" value="ECO:0007669"/>
    <property type="project" value="UniProtKB-SubCell"/>
</dbReference>
<comment type="caution">
    <text evidence="11">The sequence shown here is derived from an EMBL/GenBank/DDBJ whole genome shotgun (WGS) entry which is preliminary data.</text>
</comment>
<keyword evidence="3 9" id="KW-0479">Metal-binding</keyword>
<dbReference type="PANTHER" id="PTHR11108:SF1">
    <property type="entry name" value="FERROCHELATASE, MITOCHONDRIAL"/>
    <property type="match status" value="1"/>
</dbReference>
<keyword evidence="12" id="KW-1185">Reference proteome</keyword>
<evidence type="ECO:0000256" key="5">
    <source>
        <dbReference type="ARBA" id="ARBA00023133"/>
    </source>
</evidence>
<evidence type="ECO:0000256" key="2">
    <source>
        <dbReference type="ARBA" id="ARBA00022490"/>
    </source>
</evidence>
<dbReference type="PANTHER" id="PTHR11108">
    <property type="entry name" value="FERROCHELATASE"/>
    <property type="match status" value="1"/>
</dbReference>
<keyword evidence="4 9" id="KW-0408">Iron</keyword>
<dbReference type="GO" id="GO:0006783">
    <property type="term" value="P:heme biosynthetic process"/>
    <property type="evidence" value="ECO:0007669"/>
    <property type="project" value="UniProtKB-UniRule"/>
</dbReference>
<evidence type="ECO:0000256" key="9">
    <source>
        <dbReference type="HAMAP-Rule" id="MF_00323"/>
    </source>
</evidence>
<gene>
    <name evidence="9" type="primary">hemH</name>
    <name evidence="11" type="ORF">BDD16_000247</name>
</gene>
<dbReference type="InterPro" id="IPR033659">
    <property type="entry name" value="Ferrochelatase_N"/>
</dbReference>
<dbReference type="UniPathway" id="UPA00252">
    <property type="reaction ID" value="UER00325"/>
</dbReference>
<organism evidence="11 12">
    <name type="scientific">Sphaerotilus montanus</name>
    <dbReference type="NCBI Taxonomy" id="522889"/>
    <lineage>
        <taxon>Bacteria</taxon>
        <taxon>Pseudomonadati</taxon>
        <taxon>Pseudomonadota</taxon>
        <taxon>Betaproteobacteria</taxon>
        <taxon>Burkholderiales</taxon>
        <taxon>Sphaerotilaceae</taxon>
        <taxon>Sphaerotilus</taxon>
    </lineage>
</organism>
<evidence type="ECO:0000313" key="11">
    <source>
        <dbReference type="EMBL" id="NYG31261.1"/>
    </source>
</evidence>
<keyword evidence="5 9" id="KW-0350">Heme biosynthesis</keyword>
<evidence type="ECO:0000256" key="3">
    <source>
        <dbReference type="ARBA" id="ARBA00022723"/>
    </source>
</evidence>
<evidence type="ECO:0000256" key="8">
    <source>
        <dbReference type="ARBA" id="ARBA00024536"/>
    </source>
</evidence>
<keyword evidence="6 9" id="KW-0456">Lyase</keyword>
<dbReference type="RefSeq" id="WP_179632268.1">
    <property type="nucleotide sequence ID" value="NZ_CAXYYM010000050.1"/>
</dbReference>
<accession>A0A7Y9QUQ3</accession>
<comment type="similarity">
    <text evidence="1 9 10">Belongs to the ferrochelatase family.</text>
</comment>
<dbReference type="Pfam" id="PF00762">
    <property type="entry name" value="Ferrochelatase"/>
    <property type="match status" value="1"/>
</dbReference>
<dbReference type="CDD" id="cd00419">
    <property type="entry name" value="Ferrochelatase_C"/>
    <property type="match status" value="1"/>
</dbReference>
<dbReference type="Proteomes" id="UP000518288">
    <property type="component" value="Unassembled WGS sequence"/>
</dbReference>
<protein>
    <recommendedName>
        <fullName evidence="9 10">Ferrochelatase</fullName>
        <ecNumber evidence="9 10">4.98.1.1</ecNumber>
    </recommendedName>
    <alternativeName>
        <fullName evidence="9">Heme synthase</fullName>
    </alternativeName>
    <alternativeName>
        <fullName evidence="9">Protoheme ferro-lyase</fullName>
    </alternativeName>
</protein>
<dbReference type="SUPFAM" id="SSF53800">
    <property type="entry name" value="Chelatase"/>
    <property type="match status" value="1"/>
</dbReference>
<comment type="catalytic activity">
    <reaction evidence="9 10">
        <text>heme b + 2 H(+) = protoporphyrin IX + Fe(2+)</text>
        <dbReference type="Rhea" id="RHEA:22584"/>
        <dbReference type="ChEBI" id="CHEBI:15378"/>
        <dbReference type="ChEBI" id="CHEBI:29033"/>
        <dbReference type="ChEBI" id="CHEBI:57306"/>
        <dbReference type="ChEBI" id="CHEBI:60344"/>
        <dbReference type="EC" id="4.98.1.1"/>
    </reaction>
</comment>
<feature type="binding site" evidence="9">
    <location>
        <position position="290"/>
    </location>
    <ligand>
        <name>Fe(2+)</name>
        <dbReference type="ChEBI" id="CHEBI:29033"/>
    </ligand>
</feature>
<dbReference type="AlphaFoldDB" id="A0A7Y9QUQ3"/>
<keyword evidence="7 9" id="KW-0627">Porphyrin biosynthesis</keyword>
<comment type="function">
    <text evidence="9 10">Catalyzes the ferrous insertion into protoporphyrin IX.</text>
</comment>
<name>A0A7Y9QUQ3_9BURK</name>
<evidence type="ECO:0000256" key="6">
    <source>
        <dbReference type="ARBA" id="ARBA00023239"/>
    </source>
</evidence>
<dbReference type="HAMAP" id="MF_00323">
    <property type="entry name" value="Ferrochelatase"/>
    <property type="match status" value="1"/>
</dbReference>
<dbReference type="GO" id="GO:0046872">
    <property type="term" value="F:metal ion binding"/>
    <property type="evidence" value="ECO:0007669"/>
    <property type="project" value="UniProtKB-KW"/>
</dbReference>
<feature type="binding site" evidence="9">
    <location>
        <position position="209"/>
    </location>
    <ligand>
        <name>Fe(2+)</name>
        <dbReference type="ChEBI" id="CHEBI:29033"/>
    </ligand>
</feature>
<dbReference type="EMBL" id="JACCFH010000001">
    <property type="protein sequence ID" value="NYG31261.1"/>
    <property type="molecule type" value="Genomic_DNA"/>
</dbReference>
<dbReference type="PROSITE" id="PS00534">
    <property type="entry name" value="FERROCHELATASE"/>
    <property type="match status" value="1"/>
</dbReference>
<dbReference type="EC" id="4.98.1.1" evidence="9 10"/>
<proteinExistence type="inferred from homology"/>
<comment type="catalytic activity">
    <reaction evidence="8">
        <text>Fe-coproporphyrin III + 2 H(+) = coproporphyrin III + Fe(2+)</text>
        <dbReference type="Rhea" id="RHEA:49572"/>
        <dbReference type="ChEBI" id="CHEBI:15378"/>
        <dbReference type="ChEBI" id="CHEBI:29033"/>
        <dbReference type="ChEBI" id="CHEBI:68438"/>
        <dbReference type="ChEBI" id="CHEBI:131725"/>
        <dbReference type="EC" id="4.99.1.9"/>
    </reaction>
    <physiologicalReaction direction="right-to-left" evidence="8">
        <dbReference type="Rhea" id="RHEA:49574"/>
    </physiologicalReaction>
</comment>